<accession>A0A371FNS6</accession>
<evidence type="ECO:0000313" key="6">
    <source>
        <dbReference type="Proteomes" id="UP000257109"/>
    </source>
</evidence>
<proteinExistence type="predicted"/>
<name>A0A371FNS6_MUCPR</name>
<dbReference type="OrthoDB" id="1919226at2759"/>
<dbReference type="PANTHER" id="PTHR21450">
    <property type="entry name" value="PROTEIN ALTERED PHOSPHATE STARVATION RESPONSE 1"/>
    <property type="match status" value="1"/>
</dbReference>
<feature type="domain" description="DUF630" evidence="4">
    <location>
        <begin position="1"/>
        <end position="59"/>
    </location>
</feature>
<evidence type="ECO:0000256" key="2">
    <source>
        <dbReference type="SAM" id="MobiDB-lite"/>
    </source>
</evidence>
<protein>
    <submittedName>
        <fullName evidence="5">Nitrate regulatory gene2 protein</fullName>
    </submittedName>
</protein>
<feature type="coiled-coil region" evidence="1">
    <location>
        <begin position="342"/>
        <end position="369"/>
    </location>
</feature>
<dbReference type="EMBL" id="QJKJ01008364">
    <property type="protein sequence ID" value="RDX79995.1"/>
    <property type="molecule type" value="Genomic_DNA"/>
</dbReference>
<gene>
    <name evidence="5" type="primary">NRG2</name>
    <name evidence="5" type="ORF">CR513_39512</name>
</gene>
<dbReference type="Pfam" id="PF04782">
    <property type="entry name" value="DUF632"/>
    <property type="match status" value="1"/>
</dbReference>
<evidence type="ECO:0000259" key="4">
    <source>
        <dbReference type="Pfam" id="PF04783"/>
    </source>
</evidence>
<evidence type="ECO:0000259" key="3">
    <source>
        <dbReference type="Pfam" id="PF04782"/>
    </source>
</evidence>
<feature type="domain" description="DUF632" evidence="3">
    <location>
        <begin position="194"/>
        <end position="514"/>
    </location>
</feature>
<evidence type="ECO:0000256" key="1">
    <source>
        <dbReference type="SAM" id="Coils"/>
    </source>
</evidence>
<dbReference type="InterPro" id="IPR006867">
    <property type="entry name" value="DUF632"/>
</dbReference>
<keyword evidence="1" id="KW-0175">Coiled coil</keyword>
<reference evidence="5" key="1">
    <citation type="submission" date="2018-05" db="EMBL/GenBank/DDBJ databases">
        <title>Draft genome of Mucuna pruriens seed.</title>
        <authorList>
            <person name="Nnadi N.E."/>
            <person name="Vos R."/>
            <person name="Hasami M.H."/>
            <person name="Devisetty U.K."/>
            <person name="Aguiy J.C."/>
        </authorList>
    </citation>
    <scope>NUCLEOTIDE SEQUENCE [LARGE SCALE GENOMIC DNA]</scope>
    <source>
        <strain evidence="5">JCA_2017</strain>
    </source>
</reference>
<dbReference type="AlphaFoldDB" id="A0A371FNS6"/>
<dbReference type="InterPro" id="IPR006868">
    <property type="entry name" value="DUF630"/>
</dbReference>
<dbReference type="Pfam" id="PF04783">
    <property type="entry name" value="DUF630"/>
    <property type="match status" value="1"/>
</dbReference>
<dbReference type="PANTHER" id="PTHR21450:SF23">
    <property type="entry name" value="PROTEIN ALTERED PHOSPHATE STARVATION RESPONSE 1"/>
    <property type="match status" value="1"/>
</dbReference>
<sequence length="645" mass="72479">MGCCHSKIEREETVSRCKNRKRYINQLVQARHALSAAHVMYIRSLRATGSALFQFANAETLVHHHHHLPPRPQPILPPPPPRTPTPMPPPPPPPMSPSSYTWTSDTASSPALPPPPPPPVASSAWDFWDPFMQPPAPVASRSATEEEWEATTAGSEVVMMAAASVTAPPSVVSGFSKETPSELAMVVSRNSKDLVEVIKELDDYFLKAADAGSHVSLLLEVPSSGFSDNSKACKPYLHLLWVLKGKVHSYGWNLSPSLWAWGSSPKLNGFGKLAEGTPVSVGTFGANGVGSVGHCSTVERLYAWEKKLYQEAKNAKTIKMEHEKKVALLRKVEMKRADYVKTEKTKKEVEKLESQMMVASQAIDSTSTEIIKLREVELYPQLIELVKGLMCMWRSMYECHQVQKHIVQQLEYLNTIPSNNPTSEIHRQSTLQLELEVQQWHQSFCNLFKAHRDYIQSLTGWLRLSLFQFSKNPLSRTPEESKIYSLCEEWHLAVDRIPDNVASEGIKSLLTVIHAIVVQQAEEYKQKKKSDSAFKELEKKVVQLRSLECKYGPYSMPESMRSKDPVSEKRAKVEALRAKAEEEKSKYEKSVSVTRAMTLNNLQMGCPHVFQGMVGFSSVCMEVFESVYNKAKVAEQEHDVKRILA</sequence>
<comment type="caution">
    <text evidence="5">The sequence shown here is derived from an EMBL/GenBank/DDBJ whole genome shotgun (WGS) entry which is preliminary data.</text>
</comment>
<feature type="compositionally biased region" description="Pro residues" evidence="2">
    <location>
        <begin position="70"/>
        <end position="96"/>
    </location>
</feature>
<organism evidence="5 6">
    <name type="scientific">Mucuna pruriens</name>
    <name type="common">Velvet bean</name>
    <name type="synonym">Dolichos pruriens</name>
    <dbReference type="NCBI Taxonomy" id="157652"/>
    <lineage>
        <taxon>Eukaryota</taxon>
        <taxon>Viridiplantae</taxon>
        <taxon>Streptophyta</taxon>
        <taxon>Embryophyta</taxon>
        <taxon>Tracheophyta</taxon>
        <taxon>Spermatophyta</taxon>
        <taxon>Magnoliopsida</taxon>
        <taxon>eudicotyledons</taxon>
        <taxon>Gunneridae</taxon>
        <taxon>Pentapetalae</taxon>
        <taxon>rosids</taxon>
        <taxon>fabids</taxon>
        <taxon>Fabales</taxon>
        <taxon>Fabaceae</taxon>
        <taxon>Papilionoideae</taxon>
        <taxon>50 kb inversion clade</taxon>
        <taxon>NPAAA clade</taxon>
        <taxon>indigoferoid/millettioid clade</taxon>
        <taxon>Phaseoleae</taxon>
        <taxon>Mucuna</taxon>
    </lineage>
</organism>
<dbReference type="STRING" id="157652.A0A371FNS6"/>
<feature type="region of interest" description="Disordered" evidence="2">
    <location>
        <begin position="64"/>
        <end position="119"/>
    </location>
</feature>
<feature type="non-terminal residue" evidence="5">
    <location>
        <position position="1"/>
    </location>
</feature>
<dbReference type="Proteomes" id="UP000257109">
    <property type="component" value="Unassembled WGS sequence"/>
</dbReference>
<keyword evidence="6" id="KW-1185">Reference proteome</keyword>
<evidence type="ECO:0000313" key="5">
    <source>
        <dbReference type="EMBL" id="RDX79995.1"/>
    </source>
</evidence>